<dbReference type="SUPFAM" id="SSF55729">
    <property type="entry name" value="Acyl-CoA N-acyltransferases (Nat)"/>
    <property type="match status" value="1"/>
</dbReference>
<gene>
    <name evidence="2" type="ORF">CLV71_103438</name>
</gene>
<dbReference type="PANTHER" id="PTHR43792:SF1">
    <property type="entry name" value="N-ACETYLTRANSFERASE DOMAIN-CONTAINING PROTEIN"/>
    <property type="match status" value="1"/>
</dbReference>
<dbReference type="Gene3D" id="3.40.630.30">
    <property type="match status" value="1"/>
</dbReference>
<reference evidence="2 3" key="1">
    <citation type="submission" date="2019-03" db="EMBL/GenBank/DDBJ databases">
        <title>Genomic Encyclopedia of Archaeal and Bacterial Type Strains, Phase II (KMG-II): from individual species to whole genera.</title>
        <authorList>
            <person name="Goeker M."/>
        </authorList>
    </citation>
    <scope>NUCLEOTIDE SEQUENCE [LARGE SCALE GENOMIC DNA]</scope>
    <source>
        <strain evidence="2 3">DSM 45499</strain>
    </source>
</reference>
<comment type="caution">
    <text evidence="2">The sequence shown here is derived from an EMBL/GenBank/DDBJ whole genome shotgun (WGS) entry which is preliminary data.</text>
</comment>
<dbReference type="InterPro" id="IPR016181">
    <property type="entry name" value="Acyl_CoA_acyltransferase"/>
</dbReference>
<sequence length="167" mass="18614">MSDEELLTERLTLSRPTPTDIDAILAIHADPLACKHNPSDALVTREDATGLFYRWDAHWHANGFGYWVVRRRGSAVALGFCGLKYISERVLNLFYRFAPDYWGQGIATESATAVVRRATSRLPDHSVIARVRPDNVASQHVAIRAGLGRAEHLDGNGEDGLDWVYVL</sequence>
<dbReference type="PROSITE" id="PS51186">
    <property type="entry name" value="GNAT"/>
    <property type="match status" value="1"/>
</dbReference>
<protein>
    <submittedName>
        <fullName evidence="2">RimJ/RimL family protein N-acetyltransferase</fullName>
    </submittedName>
</protein>
<dbReference type="PANTHER" id="PTHR43792">
    <property type="entry name" value="GNAT FAMILY, PUTATIVE (AFU_ORTHOLOGUE AFUA_3G00765)-RELATED-RELATED"/>
    <property type="match status" value="1"/>
</dbReference>
<dbReference type="AlphaFoldDB" id="A0A4R7W0Z9"/>
<name>A0A4R7W0Z9_9PSEU</name>
<evidence type="ECO:0000313" key="3">
    <source>
        <dbReference type="Proteomes" id="UP000294927"/>
    </source>
</evidence>
<dbReference type="InterPro" id="IPR000182">
    <property type="entry name" value="GNAT_dom"/>
</dbReference>
<evidence type="ECO:0000259" key="1">
    <source>
        <dbReference type="PROSITE" id="PS51186"/>
    </source>
</evidence>
<dbReference type="RefSeq" id="WP_133902290.1">
    <property type="nucleotide sequence ID" value="NZ_SOCP01000003.1"/>
</dbReference>
<keyword evidence="3" id="KW-1185">Reference proteome</keyword>
<dbReference type="InterPro" id="IPR051531">
    <property type="entry name" value="N-acetyltransferase"/>
</dbReference>
<keyword evidence="2" id="KW-0808">Transferase</keyword>
<dbReference type="Pfam" id="PF13302">
    <property type="entry name" value="Acetyltransf_3"/>
    <property type="match status" value="1"/>
</dbReference>
<dbReference type="EMBL" id="SOCP01000003">
    <property type="protein sequence ID" value="TDV55197.1"/>
    <property type="molecule type" value="Genomic_DNA"/>
</dbReference>
<evidence type="ECO:0000313" key="2">
    <source>
        <dbReference type="EMBL" id="TDV55197.1"/>
    </source>
</evidence>
<dbReference type="GO" id="GO:0016747">
    <property type="term" value="F:acyltransferase activity, transferring groups other than amino-acyl groups"/>
    <property type="evidence" value="ECO:0007669"/>
    <property type="project" value="InterPro"/>
</dbReference>
<dbReference type="OrthoDB" id="3533156at2"/>
<feature type="domain" description="N-acetyltransferase" evidence="1">
    <location>
        <begin position="11"/>
        <end position="167"/>
    </location>
</feature>
<accession>A0A4R7W0Z9</accession>
<organism evidence="2 3">
    <name type="scientific">Actinophytocola oryzae</name>
    <dbReference type="NCBI Taxonomy" id="502181"/>
    <lineage>
        <taxon>Bacteria</taxon>
        <taxon>Bacillati</taxon>
        <taxon>Actinomycetota</taxon>
        <taxon>Actinomycetes</taxon>
        <taxon>Pseudonocardiales</taxon>
        <taxon>Pseudonocardiaceae</taxon>
    </lineage>
</organism>
<proteinExistence type="predicted"/>
<dbReference type="Proteomes" id="UP000294927">
    <property type="component" value="Unassembled WGS sequence"/>
</dbReference>